<dbReference type="GO" id="GO:0033281">
    <property type="term" value="C:TAT protein transport complex"/>
    <property type="evidence" value="ECO:0007669"/>
    <property type="project" value="TreeGrafter"/>
</dbReference>
<evidence type="ECO:0000256" key="4">
    <source>
        <dbReference type="ARBA" id="ARBA00023136"/>
    </source>
</evidence>
<dbReference type="Pfam" id="PF00902">
    <property type="entry name" value="TatC"/>
    <property type="match status" value="1"/>
</dbReference>
<evidence type="ECO:0000256" key="1">
    <source>
        <dbReference type="ARBA" id="ARBA00004141"/>
    </source>
</evidence>
<accession>A0A7C9RKE9</accession>
<dbReference type="GO" id="GO:0043953">
    <property type="term" value="P:protein transport by the Tat complex"/>
    <property type="evidence" value="ECO:0007669"/>
    <property type="project" value="TreeGrafter"/>
</dbReference>
<keyword evidence="7" id="KW-1185">Reference proteome</keyword>
<feature type="non-terminal residue" evidence="6">
    <location>
        <position position="115"/>
    </location>
</feature>
<dbReference type="EMBL" id="JAAMRR010001492">
    <property type="protein sequence ID" value="NGX99142.1"/>
    <property type="molecule type" value="Genomic_DNA"/>
</dbReference>
<sequence>MPVEPKRMPFLQHFHELRKRLTVIAVVLFVLALVFYDATIFKFLMDIFLAPVRHYLPGGKLTVLGPFEQMTFRFKVAFMAALIVSMPVTLYEIFAFLTPALKPREKKWIFPTVLA</sequence>
<keyword evidence="2 5" id="KW-0812">Transmembrane</keyword>
<keyword evidence="3 5" id="KW-1133">Transmembrane helix</keyword>
<dbReference type="PANTHER" id="PTHR30371:SF0">
    <property type="entry name" value="SEC-INDEPENDENT PROTEIN TRANSLOCASE PROTEIN TATC, CHLOROPLASTIC-RELATED"/>
    <property type="match status" value="1"/>
</dbReference>
<reference evidence="6" key="1">
    <citation type="submission" date="2020-02" db="EMBL/GenBank/DDBJ databases">
        <title>Draft genome sequence of Candidatus Afipia apatlaquensis IBT-C3, a potential strain for decolorization of textile dyes.</title>
        <authorList>
            <person name="Sanchez-Reyes A."/>
            <person name="Breton-Deval L."/>
            <person name="Mangelson H."/>
            <person name="Sanchez-Flores A."/>
        </authorList>
    </citation>
    <scope>NUCLEOTIDE SEQUENCE [LARGE SCALE GENOMIC DNA]</scope>
    <source>
        <strain evidence="6">IBT-C3</strain>
    </source>
</reference>
<dbReference type="GO" id="GO:0009977">
    <property type="term" value="F:proton motive force dependent protein transmembrane transporter activity"/>
    <property type="evidence" value="ECO:0007669"/>
    <property type="project" value="TreeGrafter"/>
</dbReference>
<evidence type="ECO:0000256" key="3">
    <source>
        <dbReference type="ARBA" id="ARBA00022989"/>
    </source>
</evidence>
<evidence type="ECO:0000256" key="2">
    <source>
        <dbReference type="ARBA" id="ARBA00022692"/>
    </source>
</evidence>
<dbReference type="AlphaFoldDB" id="A0A7C9RKE9"/>
<protein>
    <submittedName>
        <fullName evidence="6">Preprotein translocase subunit TatC</fullName>
    </submittedName>
</protein>
<dbReference type="Proteomes" id="UP000480266">
    <property type="component" value="Unassembled WGS sequence"/>
</dbReference>
<evidence type="ECO:0000313" key="6">
    <source>
        <dbReference type="EMBL" id="NGX99142.1"/>
    </source>
</evidence>
<evidence type="ECO:0000313" key="7">
    <source>
        <dbReference type="Proteomes" id="UP000480266"/>
    </source>
</evidence>
<proteinExistence type="predicted"/>
<gene>
    <name evidence="6" type="ORF">G4V63_29250</name>
</gene>
<organism evidence="6 7">
    <name type="scientific">Candidatus Afipia apatlaquensis</name>
    <dbReference type="NCBI Taxonomy" id="2712852"/>
    <lineage>
        <taxon>Bacteria</taxon>
        <taxon>Pseudomonadati</taxon>
        <taxon>Pseudomonadota</taxon>
        <taxon>Alphaproteobacteria</taxon>
        <taxon>Hyphomicrobiales</taxon>
        <taxon>Nitrobacteraceae</taxon>
        <taxon>Afipia</taxon>
    </lineage>
</organism>
<comment type="subcellular location">
    <subcellularLocation>
        <location evidence="1">Membrane</location>
        <topology evidence="1">Multi-pass membrane protein</topology>
    </subcellularLocation>
</comment>
<dbReference type="InterPro" id="IPR002033">
    <property type="entry name" value="TatC"/>
</dbReference>
<feature type="transmembrane region" description="Helical" evidence="5">
    <location>
        <begin position="21"/>
        <end position="45"/>
    </location>
</feature>
<name>A0A7C9RKE9_9BRAD</name>
<dbReference type="PANTHER" id="PTHR30371">
    <property type="entry name" value="SEC-INDEPENDENT PROTEIN TRANSLOCASE PROTEIN TATC"/>
    <property type="match status" value="1"/>
</dbReference>
<feature type="transmembrane region" description="Helical" evidence="5">
    <location>
        <begin position="76"/>
        <end position="97"/>
    </location>
</feature>
<dbReference type="GO" id="GO:0065002">
    <property type="term" value="P:intracellular protein transmembrane transport"/>
    <property type="evidence" value="ECO:0007669"/>
    <property type="project" value="TreeGrafter"/>
</dbReference>
<comment type="caution">
    <text evidence="6">The sequence shown here is derived from an EMBL/GenBank/DDBJ whole genome shotgun (WGS) entry which is preliminary data.</text>
</comment>
<dbReference type="PRINTS" id="PR01840">
    <property type="entry name" value="TATCFAMILY"/>
</dbReference>
<keyword evidence="4 5" id="KW-0472">Membrane</keyword>
<evidence type="ECO:0000256" key="5">
    <source>
        <dbReference type="SAM" id="Phobius"/>
    </source>
</evidence>